<organism evidence="2 3">
    <name type="scientific">Dendrobium catenatum</name>
    <dbReference type="NCBI Taxonomy" id="906689"/>
    <lineage>
        <taxon>Eukaryota</taxon>
        <taxon>Viridiplantae</taxon>
        <taxon>Streptophyta</taxon>
        <taxon>Embryophyta</taxon>
        <taxon>Tracheophyta</taxon>
        <taxon>Spermatophyta</taxon>
        <taxon>Magnoliopsida</taxon>
        <taxon>Liliopsida</taxon>
        <taxon>Asparagales</taxon>
        <taxon>Orchidaceae</taxon>
        <taxon>Epidendroideae</taxon>
        <taxon>Malaxideae</taxon>
        <taxon>Dendrobiinae</taxon>
        <taxon>Dendrobium</taxon>
    </lineage>
</organism>
<keyword evidence="3" id="KW-1185">Reference proteome</keyword>
<dbReference type="Proteomes" id="UP000233837">
    <property type="component" value="Unassembled WGS sequence"/>
</dbReference>
<keyword evidence="1" id="KW-1133">Transmembrane helix</keyword>
<evidence type="ECO:0000256" key="1">
    <source>
        <dbReference type="SAM" id="Phobius"/>
    </source>
</evidence>
<feature type="transmembrane region" description="Helical" evidence="1">
    <location>
        <begin position="107"/>
        <end position="124"/>
    </location>
</feature>
<dbReference type="AlphaFoldDB" id="A0A2I0W8Z3"/>
<proteinExistence type="predicted"/>
<name>A0A2I0W8Z3_9ASPA</name>
<reference evidence="2 3" key="1">
    <citation type="journal article" date="2016" name="Sci. Rep.">
        <title>The Dendrobium catenatum Lindl. genome sequence provides insights into polysaccharide synthase, floral development and adaptive evolution.</title>
        <authorList>
            <person name="Zhang G.Q."/>
            <person name="Xu Q."/>
            <person name="Bian C."/>
            <person name="Tsai W.C."/>
            <person name="Yeh C.M."/>
            <person name="Liu K.W."/>
            <person name="Yoshida K."/>
            <person name="Zhang L.S."/>
            <person name="Chang S.B."/>
            <person name="Chen F."/>
            <person name="Shi Y."/>
            <person name="Su Y.Y."/>
            <person name="Zhang Y.Q."/>
            <person name="Chen L.J."/>
            <person name="Yin Y."/>
            <person name="Lin M."/>
            <person name="Huang H."/>
            <person name="Deng H."/>
            <person name="Wang Z.W."/>
            <person name="Zhu S.L."/>
            <person name="Zhao X."/>
            <person name="Deng C."/>
            <person name="Niu S.C."/>
            <person name="Huang J."/>
            <person name="Wang M."/>
            <person name="Liu G.H."/>
            <person name="Yang H.J."/>
            <person name="Xiao X.J."/>
            <person name="Hsiao Y.Y."/>
            <person name="Wu W.L."/>
            <person name="Chen Y.Y."/>
            <person name="Mitsuda N."/>
            <person name="Ohme-Takagi M."/>
            <person name="Luo Y.B."/>
            <person name="Van de Peer Y."/>
            <person name="Liu Z.J."/>
        </authorList>
    </citation>
    <scope>NUCLEOTIDE SEQUENCE [LARGE SCALE GENOMIC DNA]</scope>
    <source>
        <tissue evidence="2">The whole plant</tissue>
    </source>
</reference>
<evidence type="ECO:0000313" key="2">
    <source>
        <dbReference type="EMBL" id="PKU72120.1"/>
    </source>
</evidence>
<dbReference type="EMBL" id="KZ502843">
    <property type="protein sequence ID" value="PKU72120.1"/>
    <property type="molecule type" value="Genomic_DNA"/>
</dbReference>
<keyword evidence="1" id="KW-0812">Transmembrane</keyword>
<gene>
    <name evidence="2" type="ORF">MA16_Dca006713</name>
</gene>
<reference evidence="2 3" key="2">
    <citation type="journal article" date="2017" name="Nature">
        <title>The Apostasia genome and the evolution of orchids.</title>
        <authorList>
            <person name="Zhang G.Q."/>
            <person name="Liu K.W."/>
            <person name="Li Z."/>
            <person name="Lohaus R."/>
            <person name="Hsiao Y.Y."/>
            <person name="Niu S.C."/>
            <person name="Wang J.Y."/>
            <person name="Lin Y.C."/>
            <person name="Xu Q."/>
            <person name="Chen L.J."/>
            <person name="Yoshida K."/>
            <person name="Fujiwara S."/>
            <person name="Wang Z.W."/>
            <person name="Zhang Y.Q."/>
            <person name="Mitsuda N."/>
            <person name="Wang M."/>
            <person name="Liu G.H."/>
            <person name="Pecoraro L."/>
            <person name="Huang H.X."/>
            <person name="Xiao X.J."/>
            <person name="Lin M."/>
            <person name="Wu X.Y."/>
            <person name="Wu W.L."/>
            <person name="Chen Y.Y."/>
            <person name="Chang S.B."/>
            <person name="Sakamoto S."/>
            <person name="Ohme-Takagi M."/>
            <person name="Yagi M."/>
            <person name="Zeng S.J."/>
            <person name="Shen C.Y."/>
            <person name="Yeh C.M."/>
            <person name="Luo Y.B."/>
            <person name="Tsai W.C."/>
            <person name="Van de Peer Y."/>
            <person name="Liu Z.J."/>
        </authorList>
    </citation>
    <scope>NUCLEOTIDE SEQUENCE [LARGE SCALE GENOMIC DNA]</scope>
    <source>
        <tissue evidence="2">The whole plant</tissue>
    </source>
</reference>
<sequence length="140" mass="16244">MATEGQLLRRLLDTRGHSIRWAMEEVFVLLEQGGLRGCPFFCQYVALVNILSWVMISWGLQIDYGFGSECFVMGDKWKRLLMVHFFGLFHLYISGTSMTARTRNHRLLGFLSFFIVALSSIRELDGPFKDFCNLFFEINV</sequence>
<protein>
    <submittedName>
        <fullName evidence="2">Uncharacterized protein</fullName>
    </submittedName>
</protein>
<keyword evidence="1" id="KW-0472">Membrane</keyword>
<feature type="transmembrane region" description="Helical" evidence="1">
    <location>
        <begin position="40"/>
        <end position="60"/>
    </location>
</feature>
<feature type="transmembrane region" description="Helical" evidence="1">
    <location>
        <begin position="80"/>
        <end position="100"/>
    </location>
</feature>
<accession>A0A2I0W8Z3</accession>
<evidence type="ECO:0000313" key="3">
    <source>
        <dbReference type="Proteomes" id="UP000233837"/>
    </source>
</evidence>